<evidence type="ECO:0000313" key="1">
    <source>
        <dbReference type="EMBL" id="AIJ48116.1"/>
    </source>
</evidence>
<protein>
    <submittedName>
        <fullName evidence="1">Uncharacterized protein</fullName>
    </submittedName>
</protein>
<name>A0A076PTY2_COMTE</name>
<dbReference type="KEGG" id="ctes:O987_20110"/>
<dbReference type="EMBL" id="CP006704">
    <property type="protein sequence ID" value="AIJ48116.1"/>
    <property type="molecule type" value="Genomic_DNA"/>
</dbReference>
<reference evidence="1 2" key="1">
    <citation type="journal article" date="2014" name="Genome Announc.">
        <title>Complete Genome Sequence of Polychlorinated Biphenyl Degrader Comamonas testosteroni TK102 (NBRC 109938).</title>
        <authorList>
            <person name="Fukuda K."/>
            <person name="Hosoyama A."/>
            <person name="Tsuchikane K."/>
            <person name="Ohji S."/>
            <person name="Yamazoe A."/>
            <person name="Fujita N."/>
            <person name="Shintani M."/>
            <person name="Kimbara K."/>
        </authorList>
    </citation>
    <scope>NUCLEOTIDE SEQUENCE [LARGE SCALE GENOMIC DNA]</scope>
    <source>
        <strain evidence="1">TK102</strain>
    </source>
</reference>
<dbReference type="HOGENOM" id="CLU_2381241_0_0_4"/>
<evidence type="ECO:0000313" key="2">
    <source>
        <dbReference type="Proteomes" id="UP000028782"/>
    </source>
</evidence>
<dbReference type="AlphaFoldDB" id="A0A076PTY2"/>
<proteinExistence type="predicted"/>
<dbReference type="Proteomes" id="UP000028782">
    <property type="component" value="Chromosome"/>
</dbReference>
<gene>
    <name evidence="1" type="ORF">O987_20110</name>
</gene>
<accession>A0A076PTY2</accession>
<sequence>MKSALEPHREKRGPLRQVELSQIKPSCNALHSTVFLKFNPAPVLKNLDIEQHFTNEKYFVSEHPFMGIQVLHDEWGTHYLNVNVQFFFEFTYQR</sequence>
<organism evidence="1 2">
    <name type="scientific">Comamonas testosteroni TK102</name>
    <dbReference type="NCBI Taxonomy" id="1392005"/>
    <lineage>
        <taxon>Bacteria</taxon>
        <taxon>Pseudomonadati</taxon>
        <taxon>Pseudomonadota</taxon>
        <taxon>Betaproteobacteria</taxon>
        <taxon>Burkholderiales</taxon>
        <taxon>Comamonadaceae</taxon>
        <taxon>Comamonas</taxon>
    </lineage>
</organism>